<evidence type="ECO:0000313" key="2">
    <source>
        <dbReference type="Proteomes" id="UP000254340"/>
    </source>
</evidence>
<gene>
    <name evidence="1" type="ORF">NCTC5047_07432</name>
</gene>
<dbReference type="Proteomes" id="UP000254340">
    <property type="component" value="Unassembled WGS sequence"/>
</dbReference>
<dbReference type="AlphaFoldDB" id="A0A377XAS7"/>
<accession>A0A377XAS7</accession>
<protein>
    <submittedName>
        <fullName evidence="1">Uncharacterized protein</fullName>
    </submittedName>
</protein>
<proteinExistence type="predicted"/>
<organism evidence="1 2">
    <name type="scientific">Klebsiella pneumoniae</name>
    <dbReference type="NCBI Taxonomy" id="573"/>
    <lineage>
        <taxon>Bacteria</taxon>
        <taxon>Pseudomonadati</taxon>
        <taxon>Pseudomonadota</taxon>
        <taxon>Gammaproteobacteria</taxon>
        <taxon>Enterobacterales</taxon>
        <taxon>Enterobacteriaceae</taxon>
        <taxon>Klebsiella/Raoultella group</taxon>
        <taxon>Klebsiella</taxon>
        <taxon>Klebsiella pneumoniae complex</taxon>
    </lineage>
</organism>
<sequence length="68" mass="7553">MHELICTSATGVAASYFVVGEIYTADEKWRITTPNPDESLAMWTVENYRIYSIAGDSESAVIATFTEE</sequence>
<name>A0A377XAS7_KLEPN</name>
<reference evidence="1 2" key="1">
    <citation type="submission" date="2018-06" db="EMBL/GenBank/DDBJ databases">
        <authorList>
            <consortium name="Pathogen Informatics"/>
            <person name="Doyle S."/>
        </authorList>
    </citation>
    <scope>NUCLEOTIDE SEQUENCE [LARGE SCALE GENOMIC DNA]</scope>
    <source>
        <strain evidence="1 2">NCTC5047</strain>
    </source>
</reference>
<evidence type="ECO:0000313" key="1">
    <source>
        <dbReference type="EMBL" id="STT86335.1"/>
    </source>
</evidence>
<dbReference type="EMBL" id="UGLH01000006">
    <property type="protein sequence ID" value="STT86335.1"/>
    <property type="molecule type" value="Genomic_DNA"/>
</dbReference>